<dbReference type="InterPro" id="IPR016181">
    <property type="entry name" value="Acyl_CoA_acyltransferase"/>
</dbReference>
<reference evidence="2" key="1">
    <citation type="submission" date="2022-07" db="EMBL/GenBank/DDBJ databases">
        <title>Genome Sequence of Xylaria arbuscula.</title>
        <authorList>
            <person name="Buettner E."/>
        </authorList>
    </citation>
    <scope>NUCLEOTIDE SEQUENCE</scope>
    <source>
        <strain evidence="2">VT107</strain>
    </source>
</reference>
<dbReference type="Pfam" id="PF00583">
    <property type="entry name" value="Acetyltransf_1"/>
    <property type="match status" value="1"/>
</dbReference>
<dbReference type="PROSITE" id="PS51186">
    <property type="entry name" value="GNAT"/>
    <property type="match status" value="1"/>
</dbReference>
<dbReference type="PANTHER" id="PTHR43415:SF3">
    <property type="entry name" value="GNAT-FAMILY ACETYLTRANSFERASE"/>
    <property type="match status" value="1"/>
</dbReference>
<dbReference type="Proteomes" id="UP001148614">
    <property type="component" value="Unassembled WGS sequence"/>
</dbReference>
<comment type="caution">
    <text evidence="2">The sequence shown here is derived from an EMBL/GenBank/DDBJ whole genome shotgun (WGS) entry which is preliminary data.</text>
</comment>
<proteinExistence type="predicted"/>
<dbReference type="VEuPathDB" id="FungiDB:F4678DRAFT_474541"/>
<dbReference type="GO" id="GO:0016747">
    <property type="term" value="F:acyltransferase activity, transferring groups other than amino-acyl groups"/>
    <property type="evidence" value="ECO:0007669"/>
    <property type="project" value="InterPro"/>
</dbReference>
<keyword evidence="3" id="KW-1185">Reference proteome</keyword>
<feature type="domain" description="N-acetyltransferase" evidence="1">
    <location>
        <begin position="1"/>
        <end position="118"/>
    </location>
</feature>
<dbReference type="SUPFAM" id="SSF55729">
    <property type="entry name" value="Acyl-CoA N-acyltransferases (Nat)"/>
    <property type="match status" value="1"/>
</dbReference>
<dbReference type="EMBL" id="JANPWZ010000022">
    <property type="protein sequence ID" value="KAJ3580199.1"/>
    <property type="molecule type" value="Genomic_DNA"/>
</dbReference>
<evidence type="ECO:0000313" key="3">
    <source>
        <dbReference type="Proteomes" id="UP001148614"/>
    </source>
</evidence>
<name>A0A9W8NNP1_9PEZI</name>
<dbReference type="InterPro" id="IPR000182">
    <property type="entry name" value="GNAT_dom"/>
</dbReference>
<protein>
    <recommendedName>
        <fullName evidence="1">N-acetyltransferase domain-containing protein</fullName>
    </recommendedName>
</protein>
<gene>
    <name evidence="2" type="ORF">NPX13_g360</name>
</gene>
<dbReference type="PANTHER" id="PTHR43415">
    <property type="entry name" value="SPERMIDINE N(1)-ACETYLTRANSFERASE"/>
    <property type="match status" value="1"/>
</dbReference>
<accession>A0A9W8NNP1</accession>
<dbReference type="AlphaFoldDB" id="A0A9W8NNP1"/>
<dbReference type="Gene3D" id="3.40.630.30">
    <property type="match status" value="1"/>
</dbReference>
<evidence type="ECO:0000259" key="1">
    <source>
        <dbReference type="PROSITE" id="PS51186"/>
    </source>
</evidence>
<organism evidence="2 3">
    <name type="scientific">Xylaria arbuscula</name>
    <dbReference type="NCBI Taxonomy" id="114810"/>
    <lineage>
        <taxon>Eukaryota</taxon>
        <taxon>Fungi</taxon>
        <taxon>Dikarya</taxon>
        <taxon>Ascomycota</taxon>
        <taxon>Pezizomycotina</taxon>
        <taxon>Sordariomycetes</taxon>
        <taxon>Xylariomycetidae</taxon>
        <taxon>Xylariales</taxon>
        <taxon>Xylariaceae</taxon>
        <taxon>Xylaria</taxon>
    </lineage>
</organism>
<sequence length="153" mass="17622">MYICHPSSNSSRDPIPVGAISLSKPDDKHVQHADAYMSVIIAAEHQRKGFGREAIAWALDFAFDFARLHRVEISCYGWNIGAKRLYNSIGFTDEGTRRECVYFMGGWHDRYEMAMLEHEWRDKWRDLANAETWAPKDGQRYSTEQVAKMMGSA</sequence>
<evidence type="ECO:0000313" key="2">
    <source>
        <dbReference type="EMBL" id="KAJ3580199.1"/>
    </source>
</evidence>